<dbReference type="PANTHER" id="PTHR11351:SF31">
    <property type="entry name" value="DESATURASE 1, ISOFORM A-RELATED"/>
    <property type="match status" value="1"/>
</dbReference>
<dbReference type="EMBL" id="UOGL01000117">
    <property type="protein sequence ID" value="VAX37382.1"/>
    <property type="molecule type" value="Genomic_DNA"/>
</dbReference>
<dbReference type="InterPro" id="IPR015876">
    <property type="entry name" value="Acyl-CoA_DS"/>
</dbReference>
<dbReference type="EC" id="1.14.19.1" evidence="13"/>
<dbReference type="GO" id="GO:0016020">
    <property type="term" value="C:membrane"/>
    <property type="evidence" value="ECO:0007669"/>
    <property type="project" value="UniProtKB-SubCell"/>
</dbReference>
<keyword evidence="6 13" id="KW-0560">Oxidoreductase</keyword>
<keyword evidence="10" id="KW-0275">Fatty acid biosynthesis</keyword>
<keyword evidence="3 11" id="KW-0812">Transmembrane</keyword>
<evidence type="ECO:0000256" key="3">
    <source>
        <dbReference type="ARBA" id="ARBA00022692"/>
    </source>
</evidence>
<feature type="transmembrane region" description="Helical" evidence="11">
    <location>
        <begin position="56"/>
        <end position="74"/>
    </location>
</feature>
<evidence type="ECO:0000313" key="13">
    <source>
        <dbReference type="EMBL" id="VAX37382.1"/>
    </source>
</evidence>
<feature type="transmembrane region" description="Helical" evidence="11">
    <location>
        <begin position="80"/>
        <end position="100"/>
    </location>
</feature>
<feature type="domain" description="Fatty acid desaturase" evidence="12">
    <location>
        <begin position="77"/>
        <end position="289"/>
    </location>
</feature>
<dbReference type="Pfam" id="PF00487">
    <property type="entry name" value="FA_desaturase"/>
    <property type="match status" value="1"/>
</dbReference>
<dbReference type="InterPro" id="IPR005804">
    <property type="entry name" value="FA_desaturase_dom"/>
</dbReference>
<dbReference type="GO" id="GO:0006633">
    <property type="term" value="P:fatty acid biosynthetic process"/>
    <property type="evidence" value="ECO:0007669"/>
    <property type="project" value="UniProtKB-KW"/>
</dbReference>
<keyword evidence="7" id="KW-0408">Iron</keyword>
<dbReference type="PANTHER" id="PTHR11351">
    <property type="entry name" value="ACYL-COA DESATURASE"/>
    <property type="match status" value="1"/>
</dbReference>
<accession>A0A3B1D9E9</accession>
<evidence type="ECO:0000256" key="11">
    <source>
        <dbReference type="SAM" id="Phobius"/>
    </source>
</evidence>
<evidence type="ECO:0000256" key="1">
    <source>
        <dbReference type="ARBA" id="ARBA00004141"/>
    </source>
</evidence>
<keyword evidence="5 11" id="KW-1133">Transmembrane helix</keyword>
<sequence length="345" mass="39485">MSHQLLNSVESPDKTLVETKEKGLPQKKNLLLEQEQKEFFDSFSPQQKLKWNNIDWVVLGWMVFVHAGALAAPFFFSWTAAGVCLLFHWLTCSIGICLGYHRFLSHRSLKLSAPAKFFVLWCGANSAEGTPLTWAATHRLHHQRSDQHGDPHSPGEGTWWSHILWLFGMMPAKMNERLFNKYVPELMKDRMVLFFEKTTALWLVLTGVTLLGTGWWMAGTFGALSMLLWGMCLRMTLAYHSTWFVNSATHLWGYRNYETTDKSRNLWWVAIAAYGEGWHNNHHAHPGLAPAGHRPWEIDPTWWVIKGLRFFGFATDVKENIPPTGSAANDIIAAENFEEELQKAS</sequence>
<dbReference type="CDD" id="cd03505">
    <property type="entry name" value="Delta9-FADS-like"/>
    <property type="match status" value="1"/>
</dbReference>
<dbReference type="GO" id="GO:0004768">
    <property type="term" value="F:stearoyl-CoA 9-desaturase activity"/>
    <property type="evidence" value="ECO:0007669"/>
    <property type="project" value="UniProtKB-EC"/>
</dbReference>
<feature type="transmembrane region" description="Helical" evidence="11">
    <location>
        <begin position="200"/>
        <end position="218"/>
    </location>
</feature>
<keyword evidence="4" id="KW-0276">Fatty acid metabolism</keyword>
<evidence type="ECO:0000256" key="9">
    <source>
        <dbReference type="ARBA" id="ARBA00023136"/>
    </source>
</evidence>
<dbReference type="PRINTS" id="PR00075">
    <property type="entry name" value="FACDDSATRASE"/>
</dbReference>
<reference evidence="13" key="1">
    <citation type="submission" date="2018-06" db="EMBL/GenBank/DDBJ databases">
        <authorList>
            <person name="Zhirakovskaya E."/>
        </authorList>
    </citation>
    <scope>NUCLEOTIDE SEQUENCE</scope>
</reference>
<comment type="subcellular location">
    <subcellularLocation>
        <location evidence="1">Membrane</location>
        <topology evidence="1">Multi-pass membrane protein</topology>
    </subcellularLocation>
</comment>
<evidence type="ECO:0000256" key="6">
    <source>
        <dbReference type="ARBA" id="ARBA00023002"/>
    </source>
</evidence>
<evidence type="ECO:0000256" key="5">
    <source>
        <dbReference type="ARBA" id="ARBA00022989"/>
    </source>
</evidence>
<evidence type="ECO:0000256" key="7">
    <source>
        <dbReference type="ARBA" id="ARBA00023004"/>
    </source>
</evidence>
<protein>
    <submittedName>
        <fullName evidence="13">Fatty acid desaturase Delta-9 fatty acid desaturase</fullName>
        <ecNumber evidence="13">1.14.19.1</ecNumber>
    </submittedName>
</protein>
<organism evidence="13">
    <name type="scientific">hydrothermal vent metagenome</name>
    <dbReference type="NCBI Taxonomy" id="652676"/>
    <lineage>
        <taxon>unclassified sequences</taxon>
        <taxon>metagenomes</taxon>
        <taxon>ecological metagenomes</taxon>
    </lineage>
</organism>
<evidence type="ECO:0000256" key="4">
    <source>
        <dbReference type="ARBA" id="ARBA00022832"/>
    </source>
</evidence>
<keyword evidence="9 11" id="KW-0472">Membrane</keyword>
<evidence type="ECO:0000256" key="2">
    <source>
        <dbReference type="ARBA" id="ARBA00022516"/>
    </source>
</evidence>
<evidence type="ECO:0000259" key="12">
    <source>
        <dbReference type="Pfam" id="PF00487"/>
    </source>
</evidence>
<gene>
    <name evidence="13" type="ORF">MNBD_PLANCTO02-1763</name>
</gene>
<keyword evidence="8" id="KW-0443">Lipid metabolism</keyword>
<proteinExistence type="predicted"/>
<name>A0A3B1D9E9_9ZZZZ</name>
<keyword evidence="2" id="KW-0444">Lipid biosynthesis</keyword>
<evidence type="ECO:0000256" key="8">
    <source>
        <dbReference type="ARBA" id="ARBA00023098"/>
    </source>
</evidence>
<evidence type="ECO:0000256" key="10">
    <source>
        <dbReference type="ARBA" id="ARBA00023160"/>
    </source>
</evidence>
<dbReference type="AlphaFoldDB" id="A0A3B1D9E9"/>